<name>A0AAN7WJ33_9PEZI</name>
<feature type="domain" description="BTB" evidence="2">
    <location>
        <begin position="68"/>
        <end position="143"/>
    </location>
</feature>
<dbReference type="Proteomes" id="UP001310594">
    <property type="component" value="Unassembled WGS sequence"/>
</dbReference>
<dbReference type="SMART" id="SM00225">
    <property type="entry name" value="BTB"/>
    <property type="match status" value="1"/>
</dbReference>
<organism evidence="3 4">
    <name type="scientific">Elasticomyces elasticus</name>
    <dbReference type="NCBI Taxonomy" id="574655"/>
    <lineage>
        <taxon>Eukaryota</taxon>
        <taxon>Fungi</taxon>
        <taxon>Dikarya</taxon>
        <taxon>Ascomycota</taxon>
        <taxon>Pezizomycotina</taxon>
        <taxon>Dothideomycetes</taxon>
        <taxon>Dothideomycetidae</taxon>
        <taxon>Mycosphaerellales</taxon>
        <taxon>Teratosphaeriaceae</taxon>
        <taxon>Elasticomyces</taxon>
    </lineage>
</organism>
<feature type="compositionally biased region" description="Polar residues" evidence="1">
    <location>
        <begin position="20"/>
        <end position="43"/>
    </location>
</feature>
<protein>
    <recommendedName>
        <fullName evidence="2">BTB domain-containing protein</fullName>
    </recommendedName>
</protein>
<dbReference type="CDD" id="cd18186">
    <property type="entry name" value="BTB_POZ_ZBTB_KLHL-like"/>
    <property type="match status" value="1"/>
</dbReference>
<evidence type="ECO:0000313" key="3">
    <source>
        <dbReference type="EMBL" id="KAK5699919.1"/>
    </source>
</evidence>
<dbReference type="PROSITE" id="PS50097">
    <property type="entry name" value="BTB"/>
    <property type="match status" value="1"/>
</dbReference>
<gene>
    <name evidence="3" type="ORF">LTR97_006053</name>
</gene>
<evidence type="ECO:0000256" key="1">
    <source>
        <dbReference type="SAM" id="MobiDB-lite"/>
    </source>
</evidence>
<dbReference type="InterPro" id="IPR011333">
    <property type="entry name" value="SKP1/BTB/POZ_sf"/>
</dbReference>
<accession>A0AAN7WJ33</accession>
<dbReference type="InterPro" id="IPR000210">
    <property type="entry name" value="BTB/POZ_dom"/>
</dbReference>
<feature type="region of interest" description="Disordered" evidence="1">
    <location>
        <begin position="1"/>
        <end position="54"/>
    </location>
</feature>
<reference evidence="3" key="1">
    <citation type="submission" date="2023-08" db="EMBL/GenBank/DDBJ databases">
        <title>Black Yeasts Isolated from many extreme environments.</title>
        <authorList>
            <person name="Coleine C."/>
            <person name="Stajich J.E."/>
            <person name="Selbmann L."/>
        </authorList>
    </citation>
    <scope>NUCLEOTIDE SEQUENCE</scope>
    <source>
        <strain evidence="3">CCFEE 5810</strain>
    </source>
</reference>
<dbReference type="Gene3D" id="3.30.710.10">
    <property type="entry name" value="Potassium Channel Kv1.1, Chain A"/>
    <property type="match status" value="1"/>
</dbReference>
<dbReference type="Pfam" id="PF00651">
    <property type="entry name" value="BTB"/>
    <property type="match status" value="1"/>
</dbReference>
<proteinExistence type="predicted"/>
<comment type="caution">
    <text evidence="3">The sequence shown here is derived from an EMBL/GenBank/DDBJ whole genome shotgun (WGS) entry which is preliminary data.</text>
</comment>
<dbReference type="PANTHER" id="PTHR47843:SF2">
    <property type="entry name" value="BTB DOMAIN-CONTAINING PROTEIN"/>
    <property type="match status" value="1"/>
</dbReference>
<dbReference type="AlphaFoldDB" id="A0AAN7WJ33"/>
<evidence type="ECO:0000259" key="2">
    <source>
        <dbReference type="PROSITE" id="PS50097"/>
    </source>
</evidence>
<sequence length="380" mass="42228">MAVALAGRPMGVPVMEIPSPTGSETSLATGQGQQDPQPQNSHITRSRSRARRSPARLPLRTAFRNFSGTVEIVIGDDGDKSRPITKYMVHKELLTASSPFFAAALDGAFAEGLEQVVRLPEEKPEIFEWFLQWLYTGSLTIAQDGAFSASIPQHHHHHHIPADHPFHAHFARAEADALARTDGDLRNHQGSPKYFLLIDLYALSDRLLTQPLSNHILTTIARLSETTNSVPTPSDTFILYDGIRESSPLRTLILDLFAYKKTDKLLETHKDEWHPLFLRALVVKLKRPGPEAIERHALEAWRPESWSTSKPCEGCKEILKPGQSADKCLGCDKAFCGGCLRRFGGVQGWNGSMDTSGCKPWVGRGLCGRYHEHLEGEVCR</sequence>
<dbReference type="EMBL" id="JAVRQU010000008">
    <property type="protein sequence ID" value="KAK5699919.1"/>
    <property type="molecule type" value="Genomic_DNA"/>
</dbReference>
<evidence type="ECO:0000313" key="4">
    <source>
        <dbReference type="Proteomes" id="UP001310594"/>
    </source>
</evidence>
<dbReference type="PANTHER" id="PTHR47843">
    <property type="entry name" value="BTB DOMAIN-CONTAINING PROTEIN-RELATED"/>
    <property type="match status" value="1"/>
</dbReference>
<feature type="compositionally biased region" description="Basic residues" evidence="1">
    <location>
        <begin position="44"/>
        <end position="54"/>
    </location>
</feature>
<dbReference type="SUPFAM" id="SSF54695">
    <property type="entry name" value="POZ domain"/>
    <property type="match status" value="1"/>
</dbReference>